<dbReference type="SUPFAM" id="SSF46785">
    <property type="entry name" value="Winged helix' DNA-binding domain"/>
    <property type="match status" value="1"/>
</dbReference>
<dbReference type="RefSeq" id="WP_085364247.1">
    <property type="nucleotide sequence ID" value="NZ_LT906434.1"/>
</dbReference>
<dbReference type="KEGG" id="nzo:SAMEA4504057_0133"/>
<dbReference type="EMBL" id="LT906434">
    <property type="protein sequence ID" value="SNU78657.1"/>
    <property type="molecule type" value="Genomic_DNA"/>
</dbReference>
<accession>A0AB38DNS6</accession>
<reference evidence="1 3" key="1">
    <citation type="submission" date="2017-01" db="EMBL/GenBank/DDBJ databases">
        <authorList>
            <person name="Wolfgang W.J."/>
            <person name="Cole J."/>
            <person name="Wroblewski D."/>
            <person name="Mcginnis J."/>
            <person name="Musser K.A."/>
        </authorList>
    </citation>
    <scope>NUCLEOTIDE SEQUENCE [LARGE SCALE GENOMIC DNA]</scope>
    <source>
        <strain evidence="1 3">DSM 21643</strain>
    </source>
</reference>
<dbReference type="EMBL" id="MTBM01000015">
    <property type="protein sequence ID" value="OSI09300.1"/>
    <property type="molecule type" value="Genomic_DNA"/>
</dbReference>
<organism evidence="2 4">
    <name type="scientific">Neisseria zoodegmatis</name>
    <dbReference type="NCBI Taxonomy" id="326523"/>
    <lineage>
        <taxon>Bacteria</taxon>
        <taxon>Pseudomonadati</taxon>
        <taxon>Pseudomonadota</taxon>
        <taxon>Betaproteobacteria</taxon>
        <taxon>Neisseriales</taxon>
        <taxon>Neisseriaceae</taxon>
        <taxon>Neisseria</taxon>
    </lineage>
</organism>
<name>A0AB38DNS6_9NEIS</name>
<evidence type="ECO:0008006" key="5">
    <source>
        <dbReference type="Google" id="ProtNLM"/>
    </source>
</evidence>
<sequence>MKPVKELTLPRNNRQLVWTALRASRESWVTLAALSEQADVKSRTVYMYLQALIAAGYVAVETAADRCKLYRLTKDAGVDAPRLRPDGTEATPKNTEIIWRTIKIMHTFTLDSLTAHVRMTHEVQREWVKKYVISLLAAGYLGKRSREDYVLLHNTGSQAPQLLNIREVYDPNLKQIMLREVPDYE</sequence>
<evidence type="ECO:0000313" key="3">
    <source>
        <dbReference type="Proteomes" id="UP000193466"/>
    </source>
</evidence>
<evidence type="ECO:0000313" key="2">
    <source>
        <dbReference type="EMBL" id="SNU78657.1"/>
    </source>
</evidence>
<dbReference type="AlphaFoldDB" id="A0AB38DNS6"/>
<dbReference type="Proteomes" id="UP000215033">
    <property type="component" value="Chromosome 1"/>
</dbReference>
<evidence type="ECO:0000313" key="4">
    <source>
        <dbReference type="Proteomes" id="UP000215033"/>
    </source>
</evidence>
<gene>
    <name evidence="1" type="ORF">BWD10_10270</name>
    <name evidence="2" type="ORF">SAMEA4504057_00133</name>
</gene>
<proteinExistence type="predicted"/>
<keyword evidence="3" id="KW-1185">Reference proteome</keyword>
<evidence type="ECO:0000313" key="1">
    <source>
        <dbReference type="EMBL" id="OSI09300.1"/>
    </source>
</evidence>
<protein>
    <recommendedName>
        <fullName evidence="5">HTH iclR-type domain-containing protein</fullName>
    </recommendedName>
</protein>
<reference evidence="2 4" key="2">
    <citation type="submission" date="2017-06" db="EMBL/GenBank/DDBJ databases">
        <authorList>
            <consortium name="Pathogen Informatics"/>
        </authorList>
    </citation>
    <scope>NUCLEOTIDE SEQUENCE [LARGE SCALE GENOMIC DNA]</scope>
    <source>
        <strain evidence="2 4">NCTC12230</strain>
    </source>
</reference>
<dbReference type="Proteomes" id="UP000193466">
    <property type="component" value="Unassembled WGS sequence"/>
</dbReference>
<dbReference type="InterPro" id="IPR036390">
    <property type="entry name" value="WH_DNA-bd_sf"/>
</dbReference>